<dbReference type="AlphaFoldDB" id="A0A7L7KP11"/>
<keyword evidence="2" id="KW-1185">Reference proteome</keyword>
<dbReference type="Proteomes" id="UP000514720">
    <property type="component" value="Chromosome"/>
</dbReference>
<dbReference type="KEGG" id="xcl:G4Z02_01165"/>
<dbReference type="EMBL" id="CP048914">
    <property type="protein sequence ID" value="QMS84407.1"/>
    <property type="molecule type" value="Genomic_DNA"/>
</dbReference>
<dbReference type="RefSeq" id="WP_258878020.1">
    <property type="nucleotide sequence ID" value="NZ_CP048914.1"/>
</dbReference>
<dbReference type="SUPFAM" id="SSF52540">
    <property type="entry name" value="P-loop containing nucleoside triphosphate hydrolases"/>
    <property type="match status" value="1"/>
</dbReference>
<evidence type="ECO:0008006" key="3">
    <source>
        <dbReference type="Google" id="ProtNLM"/>
    </source>
</evidence>
<proteinExistence type="predicted"/>
<dbReference type="Gene3D" id="3.40.50.300">
    <property type="entry name" value="P-loop containing nucleotide triphosphate hydrolases"/>
    <property type="match status" value="1"/>
</dbReference>
<accession>A0A7L7KP11</accession>
<protein>
    <recommendedName>
        <fullName evidence="3">Thymidine kinase</fullName>
    </recommendedName>
</protein>
<gene>
    <name evidence="1" type="ORF">G4Z02_01165</name>
</gene>
<organism evidence="1 2">
    <name type="scientific">Candidatus Xianfuyuplasma coldseepsis</name>
    <dbReference type="NCBI Taxonomy" id="2782163"/>
    <lineage>
        <taxon>Bacteria</taxon>
        <taxon>Bacillati</taxon>
        <taxon>Mycoplasmatota</taxon>
        <taxon>Mollicutes</taxon>
        <taxon>Candidatus Izemoplasmatales</taxon>
        <taxon>Candidatus Izemoplasmataceae</taxon>
        <taxon>Candidatus Xianfuyuplasma</taxon>
    </lineage>
</organism>
<evidence type="ECO:0000313" key="2">
    <source>
        <dbReference type="Proteomes" id="UP000514720"/>
    </source>
</evidence>
<evidence type="ECO:0000313" key="1">
    <source>
        <dbReference type="EMBL" id="QMS84407.1"/>
    </source>
</evidence>
<dbReference type="InterPro" id="IPR004948">
    <property type="entry name" value="Nuc-triphosphatase_THEP1"/>
</dbReference>
<name>A0A7L7KP11_9MOLU</name>
<reference evidence="1 2" key="1">
    <citation type="submission" date="2020-02" db="EMBL/GenBank/DDBJ databases">
        <authorList>
            <person name="Zheng R.K."/>
            <person name="Sun C.M."/>
        </authorList>
    </citation>
    <scope>NUCLEOTIDE SEQUENCE [LARGE SCALE GENOMIC DNA]</scope>
    <source>
        <strain evidence="2">zrk13</strain>
    </source>
</reference>
<sequence>MIHIVTGTINSGKSSRLLHLYHQHQQGDGFISVKRMHYQTVHGYDLLRLRDLSTRPFVMHEKFYHDTDREIACQIGPYLFFKDVLQDIEQEIINSIKQGASPIFLDEIGLLELQHKCFAKLLQFIVKHDIEAYITVRKDLIDDVVSTFSITSYDIV</sequence>
<dbReference type="InterPro" id="IPR027417">
    <property type="entry name" value="P-loop_NTPase"/>
</dbReference>
<dbReference type="Pfam" id="PF03266">
    <property type="entry name" value="NTPase_1"/>
    <property type="match status" value="1"/>
</dbReference>
<dbReference type="GO" id="GO:0017111">
    <property type="term" value="F:ribonucleoside triphosphate phosphatase activity"/>
    <property type="evidence" value="ECO:0007669"/>
    <property type="project" value="InterPro"/>
</dbReference>